<evidence type="ECO:0000313" key="5">
    <source>
        <dbReference type="EMBL" id="VVC28804.1"/>
    </source>
</evidence>
<evidence type="ECO:0000256" key="4">
    <source>
        <dbReference type="SAM" id="MobiDB-lite"/>
    </source>
</evidence>
<dbReference type="AlphaFoldDB" id="A0A5E4M9D0"/>
<protein>
    <submittedName>
        <fullName evidence="5">Spider toxin</fullName>
    </submittedName>
</protein>
<dbReference type="Gene3D" id="4.10.40.10">
    <property type="match status" value="1"/>
</dbReference>
<dbReference type="GO" id="GO:0005576">
    <property type="term" value="C:extracellular region"/>
    <property type="evidence" value="ECO:0007669"/>
    <property type="project" value="UniProtKB-SubCell"/>
</dbReference>
<dbReference type="SUPFAM" id="SSF57059">
    <property type="entry name" value="omega toxin-like"/>
    <property type="match status" value="1"/>
</dbReference>
<feature type="region of interest" description="Disordered" evidence="4">
    <location>
        <begin position="1"/>
        <end position="33"/>
    </location>
</feature>
<reference evidence="5 6" key="1">
    <citation type="submission" date="2019-08" db="EMBL/GenBank/DDBJ databases">
        <authorList>
            <person name="Alioto T."/>
            <person name="Alioto T."/>
            <person name="Gomez Garrido J."/>
        </authorList>
    </citation>
    <scope>NUCLEOTIDE SEQUENCE [LARGE SCALE GENOMIC DNA]</scope>
</reference>
<gene>
    <name evidence="5" type="ORF">CINCED_3A017728</name>
</gene>
<sequence>MGSLPGEYNKNDDLESLSTNTPTAPTFSTSSPNAHNIQKIKMKNFITMLTMLLVSLVLLQGNVPTAEADSEVKDYVENDYDDGDGETDVQYTSFAGLNEYKESHEPPKKEKKLVLAFPLVQKRNAATRKYHFKFCVPRGRNCDHRPKKCCNGGSCRCNLWGVNCKCQRRGFFQKWGK</sequence>
<organism evidence="5 6">
    <name type="scientific">Cinara cedri</name>
    <dbReference type="NCBI Taxonomy" id="506608"/>
    <lineage>
        <taxon>Eukaryota</taxon>
        <taxon>Metazoa</taxon>
        <taxon>Ecdysozoa</taxon>
        <taxon>Arthropoda</taxon>
        <taxon>Hexapoda</taxon>
        <taxon>Insecta</taxon>
        <taxon>Pterygota</taxon>
        <taxon>Neoptera</taxon>
        <taxon>Paraneoptera</taxon>
        <taxon>Hemiptera</taxon>
        <taxon>Sternorrhyncha</taxon>
        <taxon>Aphidomorpha</taxon>
        <taxon>Aphidoidea</taxon>
        <taxon>Aphididae</taxon>
        <taxon>Lachninae</taxon>
        <taxon>Cinara</taxon>
    </lineage>
</organism>
<dbReference type="CDD" id="cd12960">
    <property type="entry name" value="Spider_toxin"/>
    <property type="match status" value="1"/>
</dbReference>
<evidence type="ECO:0000256" key="2">
    <source>
        <dbReference type="ARBA" id="ARBA00022525"/>
    </source>
</evidence>
<evidence type="ECO:0000256" key="3">
    <source>
        <dbReference type="ARBA" id="ARBA00023157"/>
    </source>
</evidence>
<accession>A0A5E4M9D0</accession>
<comment type="subcellular location">
    <subcellularLocation>
        <location evidence="1">Secreted</location>
    </subcellularLocation>
</comment>
<dbReference type="Pfam" id="PF02819">
    <property type="entry name" value="Toxin_9"/>
    <property type="match status" value="1"/>
</dbReference>
<evidence type="ECO:0000256" key="1">
    <source>
        <dbReference type="ARBA" id="ARBA00004613"/>
    </source>
</evidence>
<keyword evidence="3" id="KW-1015">Disulfide bond</keyword>
<dbReference type="InterPro" id="IPR004169">
    <property type="entry name" value="Spidertoxin"/>
</dbReference>
<dbReference type="EMBL" id="CABPRJ010000484">
    <property type="protein sequence ID" value="VVC28804.1"/>
    <property type="molecule type" value="Genomic_DNA"/>
</dbReference>
<proteinExistence type="predicted"/>
<dbReference type="OrthoDB" id="6100049at2759"/>
<keyword evidence="6" id="KW-1185">Reference proteome</keyword>
<keyword evidence="2" id="KW-0964">Secreted</keyword>
<feature type="compositionally biased region" description="Low complexity" evidence="4">
    <location>
        <begin position="18"/>
        <end position="33"/>
    </location>
</feature>
<evidence type="ECO:0000313" key="6">
    <source>
        <dbReference type="Proteomes" id="UP000325440"/>
    </source>
</evidence>
<dbReference type="GO" id="GO:0008200">
    <property type="term" value="F:ion channel inhibitor activity"/>
    <property type="evidence" value="ECO:0007669"/>
    <property type="project" value="InterPro"/>
</dbReference>
<name>A0A5E4M9D0_9HEMI</name>
<dbReference type="Proteomes" id="UP000325440">
    <property type="component" value="Unassembled WGS sequence"/>
</dbReference>